<protein>
    <submittedName>
        <fullName evidence="2">Nuclear transport factor 2 family protein</fullName>
    </submittedName>
</protein>
<evidence type="ECO:0000313" key="2">
    <source>
        <dbReference type="EMBL" id="MST33344.1"/>
    </source>
</evidence>
<gene>
    <name evidence="2" type="ORF">GHK86_11525</name>
</gene>
<keyword evidence="3" id="KW-1185">Reference proteome</keyword>
<feature type="domain" description="SnoaL-like" evidence="1">
    <location>
        <begin position="5"/>
        <end position="103"/>
    </location>
</feature>
<sequence length="139" mass="14899">MQLVVEGLLASVEARDLDAVAAHLTVGATWANVPHAPTRGREAVCAMLAAVLGPAERVRWEVVNAAYAADRAHLERLDRFWIGGAELVAPCHGVFRVDPERGQVDEVRDYVDLGPWRAALAAAGVAGGTRHRAETDGRD</sequence>
<dbReference type="InterPro" id="IPR037401">
    <property type="entry name" value="SnoaL-like"/>
</dbReference>
<comment type="caution">
    <text evidence="2">The sequence shown here is derived from an EMBL/GenBank/DDBJ whole genome shotgun (WGS) entry which is preliminary data.</text>
</comment>
<reference evidence="2 3" key="1">
    <citation type="submission" date="2019-11" db="EMBL/GenBank/DDBJ databases">
        <title>Acidiferrimicrobium australis gen. nov., sp. nov., an acidophilic and obligately heterotrophic, member of the Actinobacteria that catalyses dissimilatory oxido- reduction of iron isolated from metal-rich acidic water in Chile.</title>
        <authorList>
            <person name="Gonzalez D."/>
            <person name="Huber K."/>
            <person name="Hedrich S."/>
            <person name="Rojas-Villalobos C."/>
            <person name="Quatrini R."/>
            <person name="Dinamarca M.A."/>
            <person name="Schwarz A."/>
            <person name="Canales C."/>
            <person name="Nancucheo I."/>
        </authorList>
    </citation>
    <scope>NUCLEOTIDE SEQUENCE [LARGE SCALE GENOMIC DNA]</scope>
    <source>
        <strain evidence="2 3">USS-CCA1</strain>
    </source>
</reference>
<evidence type="ECO:0000259" key="1">
    <source>
        <dbReference type="Pfam" id="PF12680"/>
    </source>
</evidence>
<name>A0ABW9QU13_9ACTN</name>
<dbReference type="Pfam" id="PF12680">
    <property type="entry name" value="SnoaL_2"/>
    <property type="match status" value="1"/>
</dbReference>
<accession>A0ABW9QU13</accession>
<organism evidence="2 3">
    <name type="scientific">Acidiferrimicrobium australe</name>
    <dbReference type="NCBI Taxonomy" id="2664430"/>
    <lineage>
        <taxon>Bacteria</taxon>
        <taxon>Bacillati</taxon>
        <taxon>Actinomycetota</taxon>
        <taxon>Acidimicrobiia</taxon>
        <taxon>Acidimicrobiales</taxon>
        <taxon>Acidimicrobiaceae</taxon>
        <taxon>Acidiferrimicrobium</taxon>
    </lineage>
</organism>
<dbReference type="InterPro" id="IPR032710">
    <property type="entry name" value="NTF2-like_dom_sf"/>
</dbReference>
<proteinExistence type="predicted"/>
<dbReference type="Proteomes" id="UP000437736">
    <property type="component" value="Unassembled WGS sequence"/>
</dbReference>
<evidence type="ECO:0000313" key="3">
    <source>
        <dbReference type="Proteomes" id="UP000437736"/>
    </source>
</evidence>
<dbReference type="Gene3D" id="3.10.450.50">
    <property type="match status" value="1"/>
</dbReference>
<dbReference type="EMBL" id="WJHE01000567">
    <property type="protein sequence ID" value="MST33344.1"/>
    <property type="molecule type" value="Genomic_DNA"/>
</dbReference>
<dbReference type="SUPFAM" id="SSF54427">
    <property type="entry name" value="NTF2-like"/>
    <property type="match status" value="1"/>
</dbReference>